<dbReference type="HOGENOM" id="CLU_1941458_0_0_1"/>
<sequence length="130" mass="13334">MAAAGLPRGAGEAAKGGGWGVTAAAHPGEETADSAPPSPDLAIPWLDPTGVGVLAAEEAAARRCDKSGDAGAMRRRRWRRRDVGSGGGGDDAPTTMLAQLLAAATAARRDARGRRSSHRRAWRQRGVGIS</sequence>
<evidence type="ECO:0000313" key="3">
    <source>
        <dbReference type="Proteomes" id="UP000008021"/>
    </source>
</evidence>
<dbReference type="AlphaFoldDB" id="A0A0E0EE77"/>
<evidence type="ECO:0008006" key="4">
    <source>
        <dbReference type="Google" id="ProtNLM"/>
    </source>
</evidence>
<protein>
    <recommendedName>
        <fullName evidence="4">DUF834 domain-containing protein</fullName>
    </recommendedName>
</protein>
<evidence type="ECO:0000256" key="1">
    <source>
        <dbReference type="SAM" id="MobiDB-lite"/>
    </source>
</evidence>
<dbReference type="EnsemblPlants" id="OMERI07G18200.1">
    <property type="protein sequence ID" value="OMERI07G18200.1"/>
    <property type="gene ID" value="OMERI07G18200"/>
</dbReference>
<name>A0A0E0EE77_9ORYZ</name>
<dbReference type="Gramene" id="OMERI07G18200.1">
    <property type="protein sequence ID" value="OMERI07G18200.1"/>
    <property type="gene ID" value="OMERI07G18200"/>
</dbReference>
<accession>A0A0E0EE77</accession>
<reference evidence="2" key="2">
    <citation type="submission" date="2018-05" db="EMBL/GenBank/DDBJ databases">
        <title>OmerRS3 (Oryza meridionalis Reference Sequence Version 3).</title>
        <authorList>
            <person name="Zhang J."/>
            <person name="Kudrna D."/>
            <person name="Lee S."/>
            <person name="Talag J."/>
            <person name="Welchert J."/>
            <person name="Wing R.A."/>
        </authorList>
    </citation>
    <scope>NUCLEOTIDE SEQUENCE [LARGE SCALE GENOMIC DNA]</scope>
    <source>
        <strain evidence="2">cv. OR44</strain>
    </source>
</reference>
<reference evidence="2" key="1">
    <citation type="submission" date="2015-04" db="UniProtKB">
        <authorList>
            <consortium name="EnsemblPlants"/>
        </authorList>
    </citation>
    <scope>IDENTIFICATION</scope>
</reference>
<keyword evidence="3" id="KW-1185">Reference proteome</keyword>
<feature type="compositionally biased region" description="Basic residues" evidence="1">
    <location>
        <begin position="111"/>
        <end position="123"/>
    </location>
</feature>
<feature type="region of interest" description="Disordered" evidence="1">
    <location>
        <begin position="60"/>
        <end position="130"/>
    </location>
</feature>
<feature type="region of interest" description="Disordered" evidence="1">
    <location>
        <begin position="1"/>
        <end position="44"/>
    </location>
</feature>
<dbReference type="Proteomes" id="UP000008021">
    <property type="component" value="Chromosome 7"/>
</dbReference>
<organism evidence="2">
    <name type="scientific">Oryza meridionalis</name>
    <dbReference type="NCBI Taxonomy" id="40149"/>
    <lineage>
        <taxon>Eukaryota</taxon>
        <taxon>Viridiplantae</taxon>
        <taxon>Streptophyta</taxon>
        <taxon>Embryophyta</taxon>
        <taxon>Tracheophyta</taxon>
        <taxon>Spermatophyta</taxon>
        <taxon>Magnoliopsida</taxon>
        <taxon>Liliopsida</taxon>
        <taxon>Poales</taxon>
        <taxon>Poaceae</taxon>
        <taxon>BOP clade</taxon>
        <taxon>Oryzoideae</taxon>
        <taxon>Oryzeae</taxon>
        <taxon>Oryzinae</taxon>
        <taxon>Oryza</taxon>
    </lineage>
</organism>
<evidence type="ECO:0000313" key="2">
    <source>
        <dbReference type="EnsemblPlants" id="OMERI07G18200.1"/>
    </source>
</evidence>
<proteinExistence type="predicted"/>